<feature type="transmembrane region" description="Helical" evidence="7">
    <location>
        <begin position="116"/>
        <end position="136"/>
    </location>
</feature>
<feature type="transmembrane region" description="Helical" evidence="7">
    <location>
        <begin position="421"/>
        <end position="444"/>
    </location>
</feature>
<dbReference type="GO" id="GO:0005337">
    <property type="term" value="F:nucleoside transmembrane transporter activity"/>
    <property type="evidence" value="ECO:0007669"/>
    <property type="project" value="InterPro"/>
</dbReference>
<feature type="transmembrane region" description="Helical" evidence="7">
    <location>
        <begin position="33"/>
        <end position="53"/>
    </location>
</feature>
<dbReference type="OMA" id="GSPWTTK"/>
<dbReference type="EMBL" id="KB200274">
    <property type="protein sequence ID" value="ESP02346.1"/>
    <property type="molecule type" value="Genomic_DNA"/>
</dbReference>
<organism evidence="8 9">
    <name type="scientific">Lottia gigantea</name>
    <name type="common">Giant owl limpet</name>
    <dbReference type="NCBI Taxonomy" id="225164"/>
    <lineage>
        <taxon>Eukaryota</taxon>
        <taxon>Metazoa</taxon>
        <taxon>Spiralia</taxon>
        <taxon>Lophotrochozoa</taxon>
        <taxon>Mollusca</taxon>
        <taxon>Gastropoda</taxon>
        <taxon>Patellogastropoda</taxon>
        <taxon>Lottioidea</taxon>
        <taxon>Lottiidae</taxon>
        <taxon>Lottia</taxon>
    </lineage>
</organism>
<reference evidence="8 9" key="1">
    <citation type="journal article" date="2013" name="Nature">
        <title>Insights into bilaterian evolution from three spiralian genomes.</title>
        <authorList>
            <person name="Simakov O."/>
            <person name="Marletaz F."/>
            <person name="Cho S.J."/>
            <person name="Edsinger-Gonzales E."/>
            <person name="Havlak P."/>
            <person name="Hellsten U."/>
            <person name="Kuo D.H."/>
            <person name="Larsson T."/>
            <person name="Lv J."/>
            <person name="Arendt D."/>
            <person name="Savage R."/>
            <person name="Osoegawa K."/>
            <person name="de Jong P."/>
            <person name="Grimwood J."/>
            <person name="Chapman J.A."/>
            <person name="Shapiro H."/>
            <person name="Aerts A."/>
            <person name="Otillar R.P."/>
            <person name="Terry A.Y."/>
            <person name="Boore J.L."/>
            <person name="Grigoriev I.V."/>
            <person name="Lindberg D.R."/>
            <person name="Seaver E.C."/>
            <person name="Weisblat D.A."/>
            <person name="Putnam N.H."/>
            <person name="Rokhsar D.S."/>
        </authorList>
    </citation>
    <scope>NUCLEOTIDE SEQUENCE [LARGE SCALE GENOMIC DNA]</scope>
</reference>
<gene>
    <name evidence="8" type="ORF">LOTGIDRAFT_237985</name>
</gene>
<evidence type="ECO:0000313" key="8">
    <source>
        <dbReference type="EMBL" id="ESP02346.1"/>
    </source>
</evidence>
<feature type="transmembrane region" description="Helical" evidence="7">
    <location>
        <begin position="319"/>
        <end position="339"/>
    </location>
</feature>
<dbReference type="InterPro" id="IPR002259">
    <property type="entry name" value="Eqnu_transpt"/>
</dbReference>
<comment type="subcellular location">
    <subcellularLocation>
        <location evidence="1">Membrane</location>
        <topology evidence="1">Multi-pass membrane protein</topology>
    </subcellularLocation>
</comment>
<feature type="transmembrane region" description="Helical" evidence="7">
    <location>
        <begin position="86"/>
        <end position="109"/>
    </location>
</feature>
<feature type="transmembrane region" description="Helical" evidence="7">
    <location>
        <begin position="148"/>
        <end position="176"/>
    </location>
</feature>
<keyword evidence="3" id="KW-0813">Transport</keyword>
<dbReference type="HOGENOM" id="CLU_021611_6_1_1"/>
<keyword evidence="6 7" id="KW-0472">Membrane</keyword>
<evidence type="ECO:0000256" key="2">
    <source>
        <dbReference type="ARBA" id="ARBA00007965"/>
    </source>
</evidence>
<feature type="transmembrane region" description="Helical" evidence="7">
    <location>
        <begin position="351"/>
        <end position="369"/>
    </location>
</feature>
<feature type="transmembrane region" description="Helical" evidence="7">
    <location>
        <begin position="183"/>
        <end position="201"/>
    </location>
</feature>
<protein>
    <recommendedName>
        <fullName evidence="10">Major facilitator superfamily (MFS) profile domain-containing protein</fullName>
    </recommendedName>
</protein>
<feature type="transmembrane region" description="Helical" evidence="7">
    <location>
        <begin position="213"/>
        <end position="234"/>
    </location>
</feature>
<evidence type="ECO:0000256" key="7">
    <source>
        <dbReference type="SAM" id="Phobius"/>
    </source>
</evidence>
<keyword evidence="4 7" id="KW-0812">Transmembrane</keyword>
<dbReference type="RefSeq" id="XP_009046929.1">
    <property type="nucleotide sequence ID" value="XM_009048681.1"/>
</dbReference>
<feature type="transmembrane region" description="Helical" evidence="7">
    <location>
        <begin position="389"/>
        <end position="409"/>
    </location>
</feature>
<dbReference type="Pfam" id="PF01733">
    <property type="entry name" value="Nucleoside_tran"/>
    <property type="match status" value="1"/>
</dbReference>
<dbReference type="CTD" id="20250620"/>
<dbReference type="PIRSF" id="PIRSF016379">
    <property type="entry name" value="ENT"/>
    <property type="match status" value="1"/>
</dbReference>
<dbReference type="GeneID" id="20250620"/>
<proteinExistence type="inferred from homology"/>
<evidence type="ECO:0000313" key="9">
    <source>
        <dbReference type="Proteomes" id="UP000030746"/>
    </source>
</evidence>
<dbReference type="PRINTS" id="PR01130">
    <property type="entry name" value="DERENTRNSPRT"/>
</dbReference>
<sequence>MERSINMNNEAELLLSPSRTVKSYTKPNDRYHLVYLIFIFLGMACLLPWNFFITAEDYFRYKLRNTSLPEDMHYTKSNQTLNQRLFVSYLSITSMATNTVFMILTTLFIRSIPINIRMITSILIITVVFIETTILVRVDSDEWQHVFFILTLSSAAVVMAAVSVTTGSAIGLSCLFPVRYTQACMIGQAVGGTFSALARIFSIMGKGSETDSAFGFFLTASIISLLSLVAYGLLYRLRFSKFYLSNQIHAIQNSDNEIPAYKEIIGYREYITSIFRKIWSHTLCCFLTFIVTLSCFPSICSTIEPMHPEVNNDWTNLYFTPVACFLLFNIGDLLGRVFTTFLPKPSLRHKHVFLFLSILRVVYIPLLLYCNTGSKNIPVYFDHDVYPMIFTLTLGISNGYLSTLSFMFAPMNVPIEQAEGAGVIMALSLTMGLTVGALLSLWFLTI</sequence>
<dbReference type="Proteomes" id="UP000030746">
    <property type="component" value="Unassembled WGS sequence"/>
</dbReference>
<comment type="similarity">
    <text evidence="2">Belongs to the SLC29A/ENT transporter (TC 2.A.57) family.</text>
</comment>
<evidence type="ECO:0000256" key="6">
    <source>
        <dbReference type="ARBA" id="ARBA00023136"/>
    </source>
</evidence>
<evidence type="ECO:0000256" key="1">
    <source>
        <dbReference type="ARBA" id="ARBA00004141"/>
    </source>
</evidence>
<dbReference type="PANTHER" id="PTHR10332">
    <property type="entry name" value="EQUILIBRATIVE NUCLEOSIDE TRANSPORTER"/>
    <property type="match status" value="1"/>
</dbReference>
<dbReference type="PANTHER" id="PTHR10332:SF88">
    <property type="entry name" value="EQUILIBRATIVE NUCLEOSIDE TRANSPORTER 1, ISOFORM A"/>
    <property type="match status" value="1"/>
</dbReference>
<keyword evidence="5 7" id="KW-1133">Transmembrane helix</keyword>
<dbReference type="AlphaFoldDB" id="V4B4F6"/>
<name>V4B4F6_LOTGI</name>
<evidence type="ECO:0000256" key="5">
    <source>
        <dbReference type="ARBA" id="ARBA00022989"/>
    </source>
</evidence>
<evidence type="ECO:0000256" key="3">
    <source>
        <dbReference type="ARBA" id="ARBA00022448"/>
    </source>
</evidence>
<accession>V4B4F6</accession>
<evidence type="ECO:0008006" key="10">
    <source>
        <dbReference type="Google" id="ProtNLM"/>
    </source>
</evidence>
<dbReference type="KEGG" id="lgi:LOTGIDRAFT_237985"/>
<dbReference type="OrthoDB" id="46396at2759"/>
<dbReference type="GO" id="GO:0005886">
    <property type="term" value="C:plasma membrane"/>
    <property type="evidence" value="ECO:0007669"/>
    <property type="project" value="TreeGrafter"/>
</dbReference>
<keyword evidence="9" id="KW-1185">Reference proteome</keyword>
<evidence type="ECO:0000256" key="4">
    <source>
        <dbReference type="ARBA" id="ARBA00022692"/>
    </source>
</evidence>
<feature type="transmembrane region" description="Helical" evidence="7">
    <location>
        <begin position="278"/>
        <end position="299"/>
    </location>
</feature>